<dbReference type="PANTHER" id="PTHR35335:SF1">
    <property type="entry name" value="UPF0716 PROTEIN FXSA"/>
    <property type="match status" value="1"/>
</dbReference>
<dbReference type="EMBL" id="JABFTS010000002">
    <property type="protein sequence ID" value="MCE8051213.1"/>
    <property type="molecule type" value="Genomic_DNA"/>
</dbReference>
<keyword evidence="2" id="KW-1133">Transmembrane helix</keyword>
<organism evidence="3 4">
    <name type="scientific">Billgrantia desiderata</name>
    <dbReference type="NCBI Taxonomy" id="52021"/>
    <lineage>
        <taxon>Bacteria</taxon>
        <taxon>Pseudomonadati</taxon>
        <taxon>Pseudomonadota</taxon>
        <taxon>Gammaproteobacteria</taxon>
        <taxon>Oceanospirillales</taxon>
        <taxon>Halomonadaceae</taxon>
        <taxon>Billgrantia</taxon>
    </lineage>
</organism>
<reference evidence="3" key="2">
    <citation type="journal article" date="2021" name="Front. Microbiol.">
        <title>Aerobic Denitrification and Heterotrophic Sulfur Oxidation in the Genus Halomonas Revealed by Six Novel Species Characterizations and Genome-Based Analysis.</title>
        <authorList>
            <person name="Wang L."/>
            <person name="Shao Z."/>
        </authorList>
    </citation>
    <scope>NUCLEOTIDE SEQUENCE</scope>
    <source>
        <strain evidence="3">MCCC 1A05776</strain>
    </source>
</reference>
<keyword evidence="2" id="KW-0812">Transmembrane</keyword>
<dbReference type="NCBIfam" id="NF008528">
    <property type="entry name" value="PRK11463.1-2"/>
    <property type="match status" value="1"/>
</dbReference>
<dbReference type="RefSeq" id="WP_086511979.1">
    <property type="nucleotide sequence ID" value="NZ_FNVC01000016.1"/>
</dbReference>
<proteinExistence type="predicted"/>
<evidence type="ECO:0000313" key="4">
    <source>
        <dbReference type="Proteomes" id="UP001320178"/>
    </source>
</evidence>
<evidence type="ECO:0000256" key="2">
    <source>
        <dbReference type="SAM" id="Phobius"/>
    </source>
</evidence>
<gene>
    <name evidence="3" type="ORF">HOP61_07910</name>
</gene>
<protein>
    <submittedName>
        <fullName evidence="3">FxsA family protein</fullName>
    </submittedName>
</protein>
<keyword evidence="2" id="KW-0472">Membrane</keyword>
<feature type="transmembrane region" description="Helical" evidence="2">
    <location>
        <begin position="28"/>
        <end position="45"/>
    </location>
</feature>
<dbReference type="Proteomes" id="UP001320178">
    <property type="component" value="Unassembled WGS sequence"/>
</dbReference>
<feature type="transmembrane region" description="Helical" evidence="2">
    <location>
        <begin position="65"/>
        <end position="86"/>
    </location>
</feature>
<dbReference type="Pfam" id="PF04186">
    <property type="entry name" value="FxsA"/>
    <property type="match status" value="1"/>
</dbReference>
<evidence type="ECO:0000256" key="1">
    <source>
        <dbReference type="SAM" id="MobiDB-lite"/>
    </source>
</evidence>
<evidence type="ECO:0000313" key="3">
    <source>
        <dbReference type="EMBL" id="MCE8051213.1"/>
    </source>
</evidence>
<sequence>MPLLLFFSLFTLLDFVVLFSVGSQIGLLPTLLLVLATGFTGLYLIRQQGTATLLRARERMAQGELPSSELLTGAALIFGGALMLAPGFLSDALGLLCVMPGARRLLARLLALLNLRWLATVTRQTSSAAPHDETPRDAGWQHHGHEAERQRHDEQGQPLEGEFISRDEPRR</sequence>
<dbReference type="AlphaFoldDB" id="A0AAW4YTU4"/>
<comment type="caution">
    <text evidence="3">The sequence shown here is derived from an EMBL/GenBank/DDBJ whole genome shotgun (WGS) entry which is preliminary data.</text>
</comment>
<name>A0AAW4YTU4_9GAMM</name>
<dbReference type="PANTHER" id="PTHR35335">
    <property type="entry name" value="UPF0716 PROTEIN FXSA"/>
    <property type="match status" value="1"/>
</dbReference>
<feature type="region of interest" description="Disordered" evidence="1">
    <location>
        <begin position="124"/>
        <end position="171"/>
    </location>
</feature>
<reference evidence="3" key="1">
    <citation type="submission" date="2020-05" db="EMBL/GenBank/DDBJ databases">
        <authorList>
            <person name="Wang L."/>
            <person name="Shao Z."/>
        </authorList>
    </citation>
    <scope>NUCLEOTIDE SEQUENCE</scope>
    <source>
        <strain evidence="3">MCCC 1A05776</strain>
    </source>
</reference>
<dbReference type="InterPro" id="IPR007313">
    <property type="entry name" value="FxsA"/>
</dbReference>
<feature type="compositionally biased region" description="Basic and acidic residues" evidence="1">
    <location>
        <begin position="130"/>
        <end position="155"/>
    </location>
</feature>
<dbReference type="GO" id="GO:0016020">
    <property type="term" value="C:membrane"/>
    <property type="evidence" value="ECO:0007669"/>
    <property type="project" value="InterPro"/>
</dbReference>
<accession>A0AAW4YTU4</accession>